<dbReference type="CDD" id="cd01948">
    <property type="entry name" value="EAL"/>
    <property type="match status" value="1"/>
</dbReference>
<dbReference type="PANTHER" id="PTHR33121:SF76">
    <property type="entry name" value="SIGNALING PROTEIN"/>
    <property type="match status" value="1"/>
</dbReference>
<dbReference type="Pfam" id="PF00563">
    <property type="entry name" value="EAL"/>
    <property type="match status" value="1"/>
</dbReference>
<dbReference type="SUPFAM" id="SSF141868">
    <property type="entry name" value="EAL domain-like"/>
    <property type="match status" value="1"/>
</dbReference>
<proteinExistence type="predicted"/>
<dbReference type="InterPro" id="IPR001633">
    <property type="entry name" value="EAL_dom"/>
</dbReference>
<name>A0ABM7DAV3_9GAMM</name>
<dbReference type="InterPro" id="IPR050706">
    <property type="entry name" value="Cyclic-di-GMP_PDE-like"/>
</dbReference>
<sequence length="250" mass="27275">MSSPATALMLGCEFQPLVCLQTGKPRGYEALARFYTKDGSSIAPNRVFDCLHACPAALAETEFAAKRLQLSLAPKGAPLFVNLDPHSLTPELQGALLPMLQARGELVVELIENTCISDALMALSLQSSLQAAGVAVALDDIGAPHAMLSLELLSRVDWIKFDRHWLNRLHIGPERKLLESLVGYAHSTGKFTVIEGIETEQQRQAVADIGFTLAQGFLFQAQFIKPVVKELLSDKVIRLLADLAQEQTSR</sequence>
<keyword evidence="3" id="KW-1185">Reference proteome</keyword>
<dbReference type="PANTHER" id="PTHR33121">
    <property type="entry name" value="CYCLIC DI-GMP PHOSPHODIESTERASE PDEF"/>
    <property type="match status" value="1"/>
</dbReference>
<dbReference type="Gene3D" id="3.20.20.450">
    <property type="entry name" value="EAL domain"/>
    <property type="match status" value="1"/>
</dbReference>
<organism evidence="2 3">
    <name type="scientific">Shewanella khirikhana</name>
    <dbReference type="NCBI Taxonomy" id="1965282"/>
    <lineage>
        <taxon>Bacteria</taxon>
        <taxon>Pseudomonadati</taxon>
        <taxon>Pseudomonadota</taxon>
        <taxon>Gammaproteobacteria</taxon>
        <taxon>Alteromonadales</taxon>
        <taxon>Shewanellaceae</taxon>
        <taxon>Shewanella</taxon>
    </lineage>
</organism>
<dbReference type="SMART" id="SM00052">
    <property type="entry name" value="EAL"/>
    <property type="match status" value="1"/>
</dbReference>
<protein>
    <submittedName>
        <fullName evidence="2">Phytochrome-like protein cph2</fullName>
    </submittedName>
</protein>
<gene>
    <name evidence="2" type="primary">cph2_10</name>
    <name evidence="2" type="ORF">STH12_01586</name>
</gene>
<evidence type="ECO:0000313" key="3">
    <source>
        <dbReference type="Proteomes" id="UP000278437"/>
    </source>
</evidence>
<dbReference type="PROSITE" id="PS50883">
    <property type="entry name" value="EAL"/>
    <property type="match status" value="1"/>
</dbReference>
<evidence type="ECO:0000313" key="2">
    <source>
        <dbReference type="EMBL" id="AZQ10694.1"/>
    </source>
</evidence>
<dbReference type="Proteomes" id="UP000278437">
    <property type="component" value="Chromosome"/>
</dbReference>
<dbReference type="InterPro" id="IPR035919">
    <property type="entry name" value="EAL_sf"/>
</dbReference>
<feature type="domain" description="EAL" evidence="1">
    <location>
        <begin position="1"/>
        <end position="236"/>
    </location>
</feature>
<evidence type="ECO:0000259" key="1">
    <source>
        <dbReference type="PROSITE" id="PS50883"/>
    </source>
</evidence>
<reference evidence="3" key="1">
    <citation type="submission" date="2017-03" db="EMBL/GenBank/DDBJ databases">
        <title>Full genome sequence of a non-lethal Shewanella isolate that potentiates virulence of Vibio parahaemolyticus causing acute hepatopancreatic necrosis disease (AHPND) in shrimp.</title>
        <authorList>
            <person name="Prachumwat A."/>
            <person name="Sritunyalucksana K."/>
        </authorList>
    </citation>
    <scope>NUCLEOTIDE SEQUENCE [LARGE SCALE GENOMIC DNA]</scope>
    <source>
        <strain evidence="3">TH2012</strain>
    </source>
</reference>
<accession>A0ABM7DAV3</accession>
<dbReference type="EMBL" id="CP020373">
    <property type="protein sequence ID" value="AZQ10694.1"/>
    <property type="molecule type" value="Genomic_DNA"/>
</dbReference>
<dbReference type="RefSeq" id="WP_126167045.1">
    <property type="nucleotide sequence ID" value="NZ_CP020373.1"/>
</dbReference>